<feature type="domain" description="BPL/LPL catalytic" evidence="9">
    <location>
        <begin position="40"/>
        <end position="226"/>
    </location>
</feature>
<comment type="function">
    <text evidence="5">Catalyzes the transfer of endogenously produced octanoic acid from octanoyl-acyl-carrier-protein onto the lipoyl domains of lipoate-dependent enzymes. Lipoyl-ACP can also act as a substrate although octanoyl-ACP is likely to be the physiological substrate.</text>
</comment>
<feature type="binding site" evidence="7">
    <location>
        <begin position="168"/>
        <end position="170"/>
    </location>
    <ligand>
        <name>substrate</name>
    </ligand>
</feature>
<evidence type="ECO:0000256" key="2">
    <source>
        <dbReference type="ARBA" id="ARBA00007907"/>
    </source>
</evidence>
<name>A0A9W9AT58_9AGAR</name>
<comment type="catalytic activity">
    <reaction evidence="5">
        <text>octanoyl-[ACP] + L-lysyl-[protein] = N(6)-octanoyl-L-lysyl-[protein] + holo-[ACP] + H(+)</text>
        <dbReference type="Rhea" id="RHEA:17665"/>
        <dbReference type="Rhea" id="RHEA-COMP:9636"/>
        <dbReference type="Rhea" id="RHEA-COMP:9685"/>
        <dbReference type="Rhea" id="RHEA-COMP:9752"/>
        <dbReference type="Rhea" id="RHEA-COMP:9928"/>
        <dbReference type="ChEBI" id="CHEBI:15378"/>
        <dbReference type="ChEBI" id="CHEBI:29969"/>
        <dbReference type="ChEBI" id="CHEBI:64479"/>
        <dbReference type="ChEBI" id="CHEBI:78463"/>
        <dbReference type="ChEBI" id="CHEBI:78809"/>
        <dbReference type="EC" id="2.3.1.181"/>
    </reaction>
</comment>
<evidence type="ECO:0000259" key="9">
    <source>
        <dbReference type="PROSITE" id="PS51733"/>
    </source>
</evidence>
<dbReference type="Proteomes" id="UP001150238">
    <property type="component" value="Unassembled WGS sequence"/>
</dbReference>
<evidence type="ECO:0000313" key="10">
    <source>
        <dbReference type="EMBL" id="KAJ4489711.1"/>
    </source>
</evidence>
<dbReference type="PROSITE" id="PS01313">
    <property type="entry name" value="LIPB"/>
    <property type="match status" value="1"/>
</dbReference>
<keyword evidence="3 5" id="KW-0808">Transferase</keyword>
<evidence type="ECO:0000256" key="6">
    <source>
        <dbReference type="PIRSR" id="PIRSR016262-1"/>
    </source>
</evidence>
<keyword evidence="4 5" id="KW-0012">Acyltransferase</keyword>
<evidence type="ECO:0000256" key="8">
    <source>
        <dbReference type="PIRSR" id="PIRSR016262-3"/>
    </source>
</evidence>
<comment type="caution">
    <text evidence="10">The sequence shown here is derived from an EMBL/GenBank/DDBJ whole genome shotgun (WGS) entry which is preliminary data.</text>
</comment>
<feature type="site" description="Lowers pKa of active site Cys" evidence="8">
    <location>
        <position position="152"/>
    </location>
</feature>
<accession>A0A9W9AT58</accession>
<dbReference type="SUPFAM" id="SSF55681">
    <property type="entry name" value="Class II aaRS and biotin synthetases"/>
    <property type="match status" value="1"/>
</dbReference>
<feature type="binding site" evidence="7">
    <location>
        <begin position="155"/>
        <end position="157"/>
    </location>
    <ligand>
        <name>substrate</name>
    </ligand>
</feature>
<evidence type="ECO:0000256" key="4">
    <source>
        <dbReference type="ARBA" id="ARBA00023315"/>
    </source>
</evidence>
<comment type="similarity">
    <text evidence="2 5">Belongs to the LipB family.</text>
</comment>
<evidence type="ECO:0000256" key="3">
    <source>
        <dbReference type="ARBA" id="ARBA00022679"/>
    </source>
</evidence>
<dbReference type="InterPro" id="IPR004143">
    <property type="entry name" value="BPL_LPL_catalytic"/>
</dbReference>
<dbReference type="PANTHER" id="PTHR10993">
    <property type="entry name" value="OCTANOYLTRANSFERASE"/>
    <property type="match status" value="1"/>
</dbReference>
<dbReference type="InterPro" id="IPR045864">
    <property type="entry name" value="aa-tRNA-synth_II/BPL/LPL"/>
</dbReference>
<evidence type="ECO:0000256" key="1">
    <source>
        <dbReference type="ARBA" id="ARBA00004821"/>
    </source>
</evidence>
<dbReference type="NCBIfam" id="TIGR00214">
    <property type="entry name" value="lipB"/>
    <property type="match status" value="1"/>
</dbReference>
<proteinExistence type="inferred from homology"/>
<evidence type="ECO:0000256" key="7">
    <source>
        <dbReference type="PIRSR" id="PIRSR016262-2"/>
    </source>
</evidence>
<organism evidence="10 11">
    <name type="scientific">Lentinula lateritia</name>
    <dbReference type="NCBI Taxonomy" id="40482"/>
    <lineage>
        <taxon>Eukaryota</taxon>
        <taxon>Fungi</taxon>
        <taxon>Dikarya</taxon>
        <taxon>Basidiomycota</taxon>
        <taxon>Agaricomycotina</taxon>
        <taxon>Agaricomycetes</taxon>
        <taxon>Agaricomycetidae</taxon>
        <taxon>Agaricales</taxon>
        <taxon>Marasmiineae</taxon>
        <taxon>Omphalotaceae</taxon>
        <taxon>Lentinula</taxon>
    </lineage>
</organism>
<dbReference type="EMBL" id="JANVFS010000007">
    <property type="protein sequence ID" value="KAJ4489711.1"/>
    <property type="molecule type" value="Genomic_DNA"/>
</dbReference>
<dbReference type="InterPro" id="IPR020605">
    <property type="entry name" value="Octanoyltransferase_CS"/>
</dbReference>
<dbReference type="GO" id="GO:0033819">
    <property type="term" value="F:lipoyl(octanoyl) transferase activity"/>
    <property type="evidence" value="ECO:0007669"/>
    <property type="project" value="UniProtKB-EC"/>
</dbReference>
<dbReference type="PIRSF" id="PIRSF016262">
    <property type="entry name" value="LPLase"/>
    <property type="match status" value="1"/>
</dbReference>
<dbReference type="InterPro" id="IPR000544">
    <property type="entry name" value="Octanoyltransferase"/>
</dbReference>
<protein>
    <recommendedName>
        <fullName evidence="5">Octanoyltransferase</fullName>
        <ecNumber evidence="5">2.3.1.181</ecNumber>
    </recommendedName>
</protein>
<comment type="pathway">
    <text evidence="1 5">Protein modification; protein lipoylation via endogenous pathway; protein N(6)-(lipoyl)lysine from octanoyl-[acyl-carrier-protein]: step 1/2.</text>
</comment>
<feature type="binding site" evidence="7">
    <location>
        <begin position="85"/>
        <end position="92"/>
    </location>
    <ligand>
        <name>substrate</name>
    </ligand>
</feature>
<dbReference type="Pfam" id="PF21948">
    <property type="entry name" value="LplA-B_cat"/>
    <property type="match status" value="1"/>
</dbReference>
<dbReference type="PANTHER" id="PTHR10993:SF7">
    <property type="entry name" value="LIPOYLTRANSFERASE 2, MITOCHONDRIAL-RELATED"/>
    <property type="match status" value="1"/>
</dbReference>
<reference evidence="10" key="2">
    <citation type="journal article" date="2023" name="Proc. Natl. Acad. Sci. U.S.A.">
        <title>A global phylogenomic analysis of the shiitake genus Lentinula.</title>
        <authorList>
            <person name="Sierra-Patev S."/>
            <person name="Min B."/>
            <person name="Naranjo-Ortiz M."/>
            <person name="Looney B."/>
            <person name="Konkel Z."/>
            <person name="Slot J.C."/>
            <person name="Sakamoto Y."/>
            <person name="Steenwyk J.L."/>
            <person name="Rokas A."/>
            <person name="Carro J."/>
            <person name="Camarero S."/>
            <person name="Ferreira P."/>
            <person name="Molpeceres G."/>
            <person name="Ruiz-Duenas F.J."/>
            <person name="Serrano A."/>
            <person name="Henrissat B."/>
            <person name="Drula E."/>
            <person name="Hughes K.W."/>
            <person name="Mata J.L."/>
            <person name="Ishikawa N.K."/>
            <person name="Vargas-Isla R."/>
            <person name="Ushijima S."/>
            <person name="Smith C.A."/>
            <person name="Donoghue J."/>
            <person name="Ahrendt S."/>
            <person name="Andreopoulos W."/>
            <person name="He G."/>
            <person name="LaButti K."/>
            <person name="Lipzen A."/>
            <person name="Ng V."/>
            <person name="Riley R."/>
            <person name="Sandor L."/>
            <person name="Barry K."/>
            <person name="Martinez A.T."/>
            <person name="Xiao Y."/>
            <person name="Gibbons J.G."/>
            <person name="Terashima K."/>
            <person name="Grigoriev I.V."/>
            <person name="Hibbett D."/>
        </authorList>
    </citation>
    <scope>NUCLEOTIDE SEQUENCE</scope>
    <source>
        <strain evidence="10">Sp2 HRB7682 ss15</strain>
    </source>
</reference>
<evidence type="ECO:0000256" key="5">
    <source>
        <dbReference type="PIRNR" id="PIRNR016262"/>
    </source>
</evidence>
<feature type="active site" description="Acyl-thioester intermediate" evidence="6">
    <location>
        <position position="187"/>
    </location>
</feature>
<dbReference type="AlphaFoldDB" id="A0A9W9AT58"/>
<gene>
    <name evidence="10" type="ORF">C8J55DRAFT_534614</name>
</gene>
<evidence type="ECO:0000313" key="11">
    <source>
        <dbReference type="Proteomes" id="UP001150238"/>
    </source>
</evidence>
<dbReference type="PROSITE" id="PS51733">
    <property type="entry name" value="BPL_LPL_CATALYTIC"/>
    <property type="match status" value="1"/>
</dbReference>
<reference evidence="10" key="1">
    <citation type="submission" date="2022-08" db="EMBL/GenBank/DDBJ databases">
        <authorList>
            <consortium name="DOE Joint Genome Institute"/>
            <person name="Min B."/>
            <person name="Riley R."/>
            <person name="Sierra-Patev S."/>
            <person name="Naranjo-Ortiz M."/>
            <person name="Looney B."/>
            <person name="Konkel Z."/>
            <person name="Slot J.C."/>
            <person name="Sakamoto Y."/>
            <person name="Steenwyk J.L."/>
            <person name="Rokas A."/>
            <person name="Carro J."/>
            <person name="Camarero S."/>
            <person name="Ferreira P."/>
            <person name="Molpeceres G."/>
            <person name="Ruiz-Duenas F.J."/>
            <person name="Serrano A."/>
            <person name="Henrissat B."/>
            <person name="Drula E."/>
            <person name="Hughes K.W."/>
            <person name="Mata J.L."/>
            <person name="Ishikawa N.K."/>
            <person name="Vargas-Isla R."/>
            <person name="Ushijima S."/>
            <person name="Smith C.A."/>
            <person name="Ahrendt S."/>
            <person name="Andreopoulos W."/>
            <person name="He G."/>
            <person name="Labutti K."/>
            <person name="Lipzen A."/>
            <person name="Ng V."/>
            <person name="Sandor L."/>
            <person name="Barry K."/>
            <person name="Martinez A.T."/>
            <person name="Xiao Y."/>
            <person name="Gibbons J.G."/>
            <person name="Terashima K."/>
            <person name="Hibbett D.S."/>
            <person name="Grigoriev I.V."/>
        </authorList>
    </citation>
    <scope>NUCLEOTIDE SEQUENCE</scope>
    <source>
        <strain evidence="10">Sp2 HRB7682 ss15</strain>
    </source>
</reference>
<sequence length="264" mass="29595">MPSSLPPVFYHFFRTPLPYARTLALQEQLHAIQLSQRRLGAHKDVLLLLEHRPVYTAGRRQNEDSIRDDKLRLTNIGADFINTQRGGELTYHGPGQIVGYPLLDLSRYSPAMGIRDYICRMQKILELHLSEIHGITPSASEHTGVFLNPTTKIASIGVQVRHRLTTHGFSMNVTSEPITWFNQIVACGLADVKAGSIEGVQGRPISLKDEIPALVERFGKLYEREMVEMDTQNEGEIGQAILEMEEDARRSGSWATEPIEAPIA</sequence>
<dbReference type="Gene3D" id="3.30.930.10">
    <property type="entry name" value="Bira Bifunctional Protein, Domain 2"/>
    <property type="match status" value="1"/>
</dbReference>
<dbReference type="GO" id="GO:0009249">
    <property type="term" value="P:protein lipoylation"/>
    <property type="evidence" value="ECO:0007669"/>
    <property type="project" value="InterPro"/>
</dbReference>
<dbReference type="EC" id="2.3.1.181" evidence="5"/>